<dbReference type="InterPro" id="IPR023198">
    <property type="entry name" value="PGP-like_dom2"/>
</dbReference>
<dbReference type="GO" id="GO:0005829">
    <property type="term" value="C:cytosol"/>
    <property type="evidence" value="ECO:0007669"/>
    <property type="project" value="TreeGrafter"/>
</dbReference>
<dbReference type="SUPFAM" id="SSF56784">
    <property type="entry name" value="HAD-like"/>
    <property type="match status" value="1"/>
</dbReference>
<dbReference type="InterPro" id="IPR050155">
    <property type="entry name" value="HAD-like_hydrolase_sf"/>
</dbReference>
<dbReference type="InterPro" id="IPR023214">
    <property type="entry name" value="HAD_sf"/>
</dbReference>
<dbReference type="PANTHER" id="PTHR43434:SF1">
    <property type="entry name" value="PHOSPHOGLYCOLATE PHOSPHATASE"/>
    <property type="match status" value="1"/>
</dbReference>
<dbReference type="EC" id="3.1.3.5" evidence="1"/>
<dbReference type="Gene3D" id="1.10.150.240">
    <property type="entry name" value="Putative phosphatase, domain 2"/>
    <property type="match status" value="1"/>
</dbReference>
<accession>A0A6N2THC9</accession>
<organism evidence="1">
    <name type="scientific">Anaerostipes caccae</name>
    <dbReference type="NCBI Taxonomy" id="105841"/>
    <lineage>
        <taxon>Bacteria</taxon>
        <taxon>Bacillati</taxon>
        <taxon>Bacillota</taxon>
        <taxon>Clostridia</taxon>
        <taxon>Lachnospirales</taxon>
        <taxon>Lachnospiraceae</taxon>
        <taxon>Anaerostipes</taxon>
    </lineage>
</organism>
<proteinExistence type="predicted"/>
<keyword evidence="1" id="KW-0378">Hydrolase</keyword>
<dbReference type="GO" id="GO:0008253">
    <property type="term" value="F:5'-nucleotidase activity"/>
    <property type="evidence" value="ECO:0007669"/>
    <property type="project" value="UniProtKB-EC"/>
</dbReference>
<dbReference type="Gene3D" id="3.40.50.1000">
    <property type="entry name" value="HAD superfamily/HAD-like"/>
    <property type="match status" value="1"/>
</dbReference>
<dbReference type="SFLD" id="SFLDG01129">
    <property type="entry name" value="C1.5:_HAD__Beta-PGM__Phosphata"/>
    <property type="match status" value="1"/>
</dbReference>
<sequence length="221" mass="25308">MKYQMVLWDFDGTLAYTGRDVWITLEHAAAKCGGRLPKEFTGRDSNLGKTVKEVFHQIIPKPEEEKYEMFEEVVRVHYRTLNDYQNTYLYPGIRQLLLKTRAAGMIHFIITMKPQEALEKILKQKDWKALFDGWISPDSFPGAERTKSEMITDVMRKSGLEASQYVYIGDTWSDVDAACENGIDCIGVTYGDGDTKQLCARKPKYCAQDVSEIEKIIKEGV</sequence>
<dbReference type="RefSeq" id="WP_006567111.1">
    <property type="nucleotide sequence ID" value="NZ_CAUCWK010000160.1"/>
</dbReference>
<protein>
    <submittedName>
        <fullName evidence="1">5'-nucleotidase</fullName>
        <ecNumber evidence="1">3.1.3.5</ecNumber>
    </submittedName>
</protein>
<reference evidence="1" key="1">
    <citation type="submission" date="2019-11" db="EMBL/GenBank/DDBJ databases">
        <authorList>
            <person name="Feng L."/>
        </authorList>
    </citation>
    <scope>NUCLEOTIDE SEQUENCE</scope>
    <source>
        <strain evidence="1">AcaccaeLFYP115</strain>
    </source>
</reference>
<dbReference type="PANTHER" id="PTHR43434">
    <property type="entry name" value="PHOSPHOGLYCOLATE PHOSPHATASE"/>
    <property type="match status" value="1"/>
</dbReference>
<dbReference type="EMBL" id="CACRSQ010000003">
    <property type="protein sequence ID" value="VYT05224.1"/>
    <property type="molecule type" value="Genomic_DNA"/>
</dbReference>
<dbReference type="InterPro" id="IPR041492">
    <property type="entry name" value="HAD_2"/>
</dbReference>
<name>A0A6N2THC9_9FIRM</name>
<dbReference type="SFLD" id="SFLDS00003">
    <property type="entry name" value="Haloacid_Dehalogenase"/>
    <property type="match status" value="1"/>
</dbReference>
<dbReference type="AlphaFoldDB" id="A0A6N2THC9"/>
<dbReference type="InterPro" id="IPR036412">
    <property type="entry name" value="HAD-like_sf"/>
</dbReference>
<dbReference type="GO" id="GO:0006281">
    <property type="term" value="P:DNA repair"/>
    <property type="evidence" value="ECO:0007669"/>
    <property type="project" value="TreeGrafter"/>
</dbReference>
<dbReference type="GO" id="GO:0008967">
    <property type="term" value="F:phosphoglycolate phosphatase activity"/>
    <property type="evidence" value="ECO:0007669"/>
    <property type="project" value="TreeGrafter"/>
</dbReference>
<dbReference type="Pfam" id="PF13419">
    <property type="entry name" value="HAD_2"/>
    <property type="match status" value="1"/>
</dbReference>
<gene>
    <name evidence="1" type="ORF">ACLFYP115_01455</name>
</gene>
<evidence type="ECO:0000313" key="1">
    <source>
        <dbReference type="EMBL" id="VYT05224.1"/>
    </source>
</evidence>